<dbReference type="STRING" id="370438.PTH_0144"/>
<dbReference type="InterPro" id="IPR003607">
    <property type="entry name" value="HD/PDEase_dom"/>
</dbReference>
<evidence type="ECO:0000259" key="1">
    <source>
        <dbReference type="Pfam" id="PF01966"/>
    </source>
</evidence>
<dbReference type="Proteomes" id="UP000006556">
    <property type="component" value="Chromosome"/>
</dbReference>
<dbReference type="InterPro" id="IPR006674">
    <property type="entry name" value="HD_domain"/>
</dbReference>
<protein>
    <recommendedName>
        <fullName evidence="1">HD domain-containing protein</fullName>
    </recommendedName>
</protein>
<dbReference type="Pfam" id="PF01966">
    <property type="entry name" value="HD"/>
    <property type="match status" value="1"/>
</dbReference>
<accession>A5D5Z6</accession>
<feature type="domain" description="HD" evidence="1">
    <location>
        <begin position="19"/>
        <end position="59"/>
    </location>
</feature>
<proteinExistence type="predicted"/>
<keyword evidence="3" id="KW-1185">Reference proteome</keyword>
<dbReference type="CDD" id="cd00077">
    <property type="entry name" value="HDc"/>
    <property type="match status" value="1"/>
</dbReference>
<dbReference type="Gene3D" id="1.10.3210.10">
    <property type="entry name" value="Hypothetical protein af1432"/>
    <property type="match status" value="1"/>
</dbReference>
<dbReference type="SUPFAM" id="SSF109604">
    <property type="entry name" value="HD-domain/PDEase-like"/>
    <property type="match status" value="1"/>
</dbReference>
<evidence type="ECO:0000313" key="2">
    <source>
        <dbReference type="EMBL" id="BAF58325.1"/>
    </source>
</evidence>
<dbReference type="KEGG" id="pth:PTH_0144"/>
<dbReference type="EMBL" id="AP009389">
    <property type="protein sequence ID" value="BAF58325.1"/>
    <property type="molecule type" value="Genomic_DNA"/>
</dbReference>
<dbReference type="eggNOG" id="COG3437">
    <property type="taxonomic scope" value="Bacteria"/>
</dbReference>
<dbReference type="HOGENOM" id="CLU_2736476_0_0_9"/>
<sequence>MNLLLSVKNILSVHPPLEQHCSGVARLTGKVVSCLNLANRNEIVFAAYMHDIGKSAWPRELFFKYPLQPYD</sequence>
<name>A5D5Z6_PELTS</name>
<organism evidence="2 3">
    <name type="scientific">Pelotomaculum thermopropionicum (strain DSM 13744 / JCM 10971 / SI)</name>
    <dbReference type="NCBI Taxonomy" id="370438"/>
    <lineage>
        <taxon>Bacteria</taxon>
        <taxon>Bacillati</taxon>
        <taxon>Bacillota</taxon>
        <taxon>Clostridia</taxon>
        <taxon>Eubacteriales</taxon>
        <taxon>Desulfotomaculaceae</taxon>
        <taxon>Pelotomaculum</taxon>
    </lineage>
</organism>
<gene>
    <name evidence="2" type="ordered locus">PTH_0144</name>
</gene>
<evidence type="ECO:0000313" key="3">
    <source>
        <dbReference type="Proteomes" id="UP000006556"/>
    </source>
</evidence>
<dbReference type="AlphaFoldDB" id="A5D5Z6"/>
<reference evidence="3" key="1">
    <citation type="journal article" date="2008" name="Genome Res.">
        <title>The genome of Pelotomaculum thermopropionicum reveals niche-associated evolution in anaerobic microbiota.</title>
        <authorList>
            <person name="Kosaka T."/>
            <person name="Kato S."/>
            <person name="Shimoyama T."/>
            <person name="Ishii S."/>
            <person name="Abe T."/>
            <person name="Watanabe K."/>
        </authorList>
    </citation>
    <scope>NUCLEOTIDE SEQUENCE [LARGE SCALE GENOMIC DNA]</scope>
    <source>
        <strain evidence="3">DSM 13744 / JCM 10971 / SI</strain>
    </source>
</reference>